<proteinExistence type="predicted"/>
<dbReference type="EMBL" id="HBUF01602279">
    <property type="protein sequence ID" value="CAG6776436.1"/>
    <property type="molecule type" value="Transcribed_RNA"/>
</dbReference>
<reference evidence="3" key="1">
    <citation type="submission" date="2021-05" db="EMBL/GenBank/DDBJ databases">
        <authorList>
            <person name="Alioto T."/>
            <person name="Alioto T."/>
            <person name="Gomez Garrido J."/>
        </authorList>
    </citation>
    <scope>NUCLEOTIDE SEQUENCE</scope>
</reference>
<feature type="compositionally biased region" description="Basic and acidic residues" evidence="2">
    <location>
        <begin position="153"/>
        <end position="173"/>
    </location>
</feature>
<evidence type="ECO:0000313" key="3">
    <source>
        <dbReference type="EMBL" id="CAG6776436.1"/>
    </source>
</evidence>
<feature type="coiled-coil region" evidence="1">
    <location>
        <begin position="337"/>
        <end position="364"/>
    </location>
</feature>
<organism evidence="3">
    <name type="scientific">Cacopsylla melanoneura</name>
    <dbReference type="NCBI Taxonomy" id="428564"/>
    <lineage>
        <taxon>Eukaryota</taxon>
        <taxon>Metazoa</taxon>
        <taxon>Ecdysozoa</taxon>
        <taxon>Arthropoda</taxon>
        <taxon>Hexapoda</taxon>
        <taxon>Insecta</taxon>
        <taxon>Pterygota</taxon>
        <taxon>Neoptera</taxon>
        <taxon>Paraneoptera</taxon>
        <taxon>Hemiptera</taxon>
        <taxon>Sternorrhyncha</taxon>
        <taxon>Psylloidea</taxon>
        <taxon>Psyllidae</taxon>
        <taxon>Psyllinae</taxon>
        <taxon>Cacopsylla</taxon>
    </lineage>
</organism>
<dbReference type="AlphaFoldDB" id="A0A8D9B7I6"/>
<keyword evidence="1" id="KW-0175">Coiled coil</keyword>
<protein>
    <submittedName>
        <fullName evidence="3">Uncharacterized protein</fullName>
    </submittedName>
</protein>
<evidence type="ECO:0000256" key="1">
    <source>
        <dbReference type="SAM" id="Coils"/>
    </source>
</evidence>
<name>A0A8D9B7I6_9HEMI</name>
<feature type="region of interest" description="Disordered" evidence="2">
    <location>
        <begin position="139"/>
        <end position="173"/>
    </location>
</feature>
<accession>A0A8D9B7I6</accession>
<sequence>MSGSPIYKISKHGIHDCGMTSAVRVGKNIVHTTRLIDCGKMSDMLTSILNGDKVKMIKLVFRCQFTNTCKLGCTLIDGINRFTSDQLIMQDDQILTSLDVKRKKKQEQGYEDKDIYDRKEYGYDDGDLEDKNGKINRKRVGFDMDTKRKRKQHQGEEKQDDDKHDNYKDKDVPKPKMQRYWDIYDNSLLNRFGESGVKNINCTLLENDCSGPTLSTTTDSVRIIEAVEKKEDFVFIGENIYQICFDNGRFCHGLSDGIKYGELFSIDDVFIHEFISENCRTLNAYDYAEMIEEDINYVYNGELCTFDGDMFDFSGVNDSGIVCFLDDAMDDPLIGFVDINIKQLEDISDRMNELKKEIKNSVEKNSHSR</sequence>
<evidence type="ECO:0000256" key="2">
    <source>
        <dbReference type="SAM" id="MobiDB-lite"/>
    </source>
</evidence>
<dbReference type="EMBL" id="HBUF01602280">
    <property type="protein sequence ID" value="CAG6776437.1"/>
    <property type="molecule type" value="Transcribed_RNA"/>
</dbReference>